<evidence type="ECO:0000313" key="5">
    <source>
        <dbReference type="Proteomes" id="UP000011603"/>
    </source>
</evidence>
<dbReference type="EMBL" id="CP007553">
    <property type="protein sequence ID" value="AHZ24276.1"/>
    <property type="molecule type" value="Genomic_DNA"/>
</dbReference>
<dbReference type="Proteomes" id="UP000011603">
    <property type="component" value="Unassembled WGS sequence"/>
</dbReference>
<sequence>MRQIYHVARADFLQRVRSSRLVALLAFVIYLGYLVNTGTIDLVFQQSVAGGGLGNYRGVNNAAWIGAKAGLTGSFFVVFFGFYLVKNGLARDRSTEVSELLASMPISNSRYLLGKWLSNGAYLGLIVSVLGLSTVVIHTVHGVGPTNPIKLLLPVVLLAVPTAFLIGGVALLVETVGLLNNTAGNVLYFFGTLALTMLFYGNGTVANGVVSGITGYFDPFGYTAVYVAMYDSVLSIAPNYTGGVPSFGAVFVEKTTFTWSGDGWPLWVYLQRAGMIVVGVGIAVFGNLTFNRFGPSKTESERTTSLLRRLLPERSSTESATEPPAPTEVTLTPVKTRTGGGLFRILLGEFRMTLSKLPWWWYLGAVGIIAASLIRSQSSGPLLLIALIWPIFVLSSMGVRAQRHRMQPLIFSSNSAYTQLLAEWVVGATLIAVLVGSSIGLTPLLTSTPVLLGYVAAILFVPSLALSAGIWSGKSELFEVLYLVIWFVGPANGIKPLVFTATTATALSTVIVIVYICLGLCLFVASFVHRSRQMV</sequence>
<geneLocation type="plasmid" evidence="4 7">
    <name>pHME322</name>
</geneLocation>
<name>M0JBF6_HALMT</name>
<feature type="transmembrane region" description="Helical" evidence="1">
    <location>
        <begin position="480"/>
        <end position="499"/>
    </location>
</feature>
<evidence type="ECO:0000313" key="6">
    <source>
        <dbReference type="Proteomes" id="UP000027075"/>
    </source>
</evidence>
<feature type="transmembrane region" description="Helical" evidence="1">
    <location>
        <begin position="505"/>
        <end position="528"/>
    </location>
</feature>
<gene>
    <name evidence="2" type="ORF">BM92_18930</name>
    <name evidence="3" type="ORF">C439_01130</name>
    <name evidence="4" type="ORF">E6P09_18405</name>
</gene>
<geneLocation type="plasmid" evidence="2 6">
    <name>HMPLAS2</name>
</geneLocation>
<dbReference type="RefSeq" id="WP_004056431.1">
    <property type="nucleotide sequence ID" value="NC_017943.1"/>
</dbReference>
<feature type="transmembrane region" description="Helical" evidence="1">
    <location>
        <begin position="382"/>
        <end position="399"/>
    </location>
</feature>
<accession>M0JBF6</accession>
<feature type="transmembrane region" description="Helical" evidence="1">
    <location>
        <begin position="269"/>
        <end position="290"/>
    </location>
</feature>
<evidence type="ECO:0000313" key="2">
    <source>
        <dbReference type="EMBL" id="AHZ24276.1"/>
    </source>
</evidence>
<feature type="transmembrane region" description="Helical" evidence="1">
    <location>
        <begin position="451"/>
        <end position="473"/>
    </location>
</feature>
<feature type="transmembrane region" description="Helical" evidence="1">
    <location>
        <begin position="152"/>
        <end position="173"/>
    </location>
</feature>
<evidence type="ECO:0000313" key="7">
    <source>
        <dbReference type="Proteomes" id="UP000299011"/>
    </source>
</evidence>
<dbReference type="PATRIC" id="fig|523841.21.peg.228"/>
<dbReference type="GeneID" id="40158432"/>
<feature type="transmembrane region" description="Helical" evidence="1">
    <location>
        <begin position="359"/>
        <end position="376"/>
    </location>
</feature>
<reference evidence="2 6" key="2">
    <citation type="submission" date="2014-04" db="EMBL/GenBank/DDBJ databases">
        <title>Transcriptional profiles of Haloferax mediterranei on the basis of nitrogen availability.</title>
        <authorList>
            <person name="Bautista V."/>
        </authorList>
    </citation>
    <scope>NUCLEOTIDE SEQUENCE [LARGE SCALE GENOMIC DNA]</scope>
    <source>
        <strain evidence="2">ATCC 33500</strain>
        <strain evidence="6">ATCC 33500 / DSM 1411 / JCM 8866 / NBRC 14739 / NCIMB 2177 / R-4</strain>
        <plasmid evidence="2">HMPLAS2</plasmid>
        <plasmid evidence="6">Plasmid HMPLAS2</plasmid>
    </source>
</reference>
<feature type="transmembrane region" description="Helical" evidence="1">
    <location>
        <begin position="64"/>
        <end position="85"/>
    </location>
</feature>
<protein>
    <submittedName>
        <fullName evidence="3">Uncharacterized protein</fullName>
    </submittedName>
</protein>
<dbReference type="GO" id="GO:0140359">
    <property type="term" value="F:ABC-type transporter activity"/>
    <property type="evidence" value="ECO:0007669"/>
    <property type="project" value="InterPro"/>
</dbReference>
<keyword evidence="5" id="KW-1185">Reference proteome</keyword>
<dbReference type="EMBL" id="AOLO01000001">
    <property type="protein sequence ID" value="EMA05359.1"/>
    <property type="molecule type" value="Genomic_DNA"/>
</dbReference>
<evidence type="ECO:0000256" key="1">
    <source>
        <dbReference type="SAM" id="Phobius"/>
    </source>
</evidence>
<keyword evidence="1" id="KW-0472">Membrane</keyword>
<dbReference type="EMBL" id="CP039141">
    <property type="protein sequence ID" value="QCQ77285.1"/>
    <property type="molecule type" value="Genomic_DNA"/>
</dbReference>
<dbReference type="Proteomes" id="UP000027075">
    <property type="component" value="Plasmid HMPLAS2"/>
</dbReference>
<feature type="transmembrane region" description="Helical" evidence="1">
    <location>
        <begin position="420"/>
        <end position="445"/>
    </location>
</feature>
<keyword evidence="1" id="KW-1133">Transmembrane helix</keyword>
<keyword evidence="2" id="KW-0614">Plasmid</keyword>
<feature type="transmembrane region" description="Helical" evidence="1">
    <location>
        <begin position="185"/>
        <end position="201"/>
    </location>
</feature>
<dbReference type="GO" id="GO:0005886">
    <property type="term" value="C:plasma membrane"/>
    <property type="evidence" value="ECO:0007669"/>
    <property type="project" value="UniProtKB-SubCell"/>
</dbReference>
<evidence type="ECO:0000313" key="3">
    <source>
        <dbReference type="EMBL" id="EMA05359.1"/>
    </source>
</evidence>
<evidence type="ECO:0000313" key="4">
    <source>
        <dbReference type="EMBL" id="QCQ77285.1"/>
    </source>
</evidence>
<feature type="transmembrane region" description="Helical" evidence="1">
    <location>
        <begin position="120"/>
        <end position="140"/>
    </location>
</feature>
<dbReference type="Pfam" id="PF12679">
    <property type="entry name" value="ABC2_membrane_2"/>
    <property type="match status" value="1"/>
</dbReference>
<dbReference type="Proteomes" id="UP000299011">
    <property type="component" value="Plasmid pHME322"/>
</dbReference>
<proteinExistence type="predicted"/>
<reference evidence="4 7" key="3">
    <citation type="submission" date="2019-04" db="EMBL/GenBank/DDBJ databases">
        <title>Methylomes of two halophilic Archaea, Haloarcula marismortui and Haloferax mediterranei.</title>
        <authorList>
            <person name="DasSarma S."/>
            <person name="DasSarma P."/>
            <person name="DasSarma S."/>
            <person name="Fomenkov A."/>
            <person name="Vincze T."/>
            <person name="Anton B.P."/>
            <person name="Roberts R.J."/>
        </authorList>
    </citation>
    <scope>NUCLEOTIDE SEQUENCE [LARGE SCALE GENOMIC DNA]</scope>
    <source>
        <strain evidence="4">ATCC 33500</strain>
        <strain evidence="7">ATCC 33500 / DSM 1411 / JCM 8866 / NBRC 14739 / NCIMB 2177 / R-4</strain>
        <plasmid evidence="4 7">pHME322</plasmid>
    </source>
</reference>
<reference evidence="3 5" key="1">
    <citation type="journal article" date="2014" name="PLoS Genet.">
        <title>Phylogenetically driven sequencing of extremely halophilic archaea reveals strategies for static and dynamic osmo-response.</title>
        <authorList>
            <person name="Becker E.A."/>
            <person name="Seitzer P.M."/>
            <person name="Tritt A."/>
            <person name="Larsen D."/>
            <person name="Krusor M."/>
            <person name="Yao A.I."/>
            <person name="Wu D."/>
            <person name="Madern D."/>
            <person name="Eisen J.A."/>
            <person name="Darling A.E."/>
            <person name="Facciotti M.T."/>
        </authorList>
    </citation>
    <scope>NUCLEOTIDE SEQUENCE [LARGE SCALE GENOMIC DNA]</scope>
    <source>
        <strain evidence="3">ATCC 33500</strain>
        <strain evidence="5">ATCC 33500 / DSM 1411 / JCM 8866 / NBRC 14739 / NCIMB 2177 / R-4</strain>
    </source>
</reference>
<keyword evidence="1" id="KW-0812">Transmembrane</keyword>
<feature type="transmembrane region" description="Helical" evidence="1">
    <location>
        <begin position="21"/>
        <end position="44"/>
    </location>
</feature>
<organism evidence="3 5">
    <name type="scientific">Haloferax mediterranei (strain ATCC 33500 / DSM 1411 / JCM 8866 / NBRC 14739 / NCIMB 2177 / R-4)</name>
    <name type="common">Halobacterium mediterranei</name>
    <dbReference type="NCBI Taxonomy" id="523841"/>
    <lineage>
        <taxon>Archaea</taxon>
        <taxon>Methanobacteriati</taxon>
        <taxon>Methanobacteriota</taxon>
        <taxon>Stenosarchaea group</taxon>
        <taxon>Halobacteria</taxon>
        <taxon>Halobacteriales</taxon>
        <taxon>Haloferacaceae</taxon>
        <taxon>Haloferax</taxon>
    </lineage>
</organism>
<dbReference type="AlphaFoldDB" id="M0JBF6"/>
<dbReference type="OrthoDB" id="170442at2157"/>